<evidence type="ECO:0000256" key="5">
    <source>
        <dbReference type="ARBA" id="ARBA00023002"/>
    </source>
</evidence>
<keyword evidence="4" id="KW-0479">Metal-binding</keyword>
<evidence type="ECO:0000256" key="7">
    <source>
        <dbReference type="ARBA" id="ARBA00023033"/>
    </source>
</evidence>
<evidence type="ECO:0000256" key="3">
    <source>
        <dbReference type="ARBA" id="ARBA00022617"/>
    </source>
</evidence>
<dbReference type="CDD" id="cd11041">
    <property type="entry name" value="CYP503A1-like"/>
    <property type="match status" value="1"/>
</dbReference>
<organism evidence="9 10">
    <name type="scientific">Neoarthrinium moseri</name>
    <dbReference type="NCBI Taxonomy" id="1658444"/>
    <lineage>
        <taxon>Eukaryota</taxon>
        <taxon>Fungi</taxon>
        <taxon>Dikarya</taxon>
        <taxon>Ascomycota</taxon>
        <taxon>Pezizomycotina</taxon>
        <taxon>Sordariomycetes</taxon>
        <taxon>Xylariomycetidae</taxon>
        <taxon>Amphisphaeriales</taxon>
        <taxon>Apiosporaceae</taxon>
        <taxon>Neoarthrinium</taxon>
    </lineage>
</organism>
<gene>
    <name evidence="9" type="ORF">JX265_007941</name>
</gene>
<keyword evidence="10" id="KW-1185">Reference proteome</keyword>
<dbReference type="PANTHER" id="PTHR46206:SF1">
    <property type="entry name" value="P450, PUTATIVE (EUROFUNG)-RELATED"/>
    <property type="match status" value="1"/>
</dbReference>
<protein>
    <recommendedName>
        <fullName evidence="11">Cytochrome P450</fullName>
    </recommendedName>
</protein>
<dbReference type="GO" id="GO:0016705">
    <property type="term" value="F:oxidoreductase activity, acting on paired donors, with incorporation or reduction of molecular oxygen"/>
    <property type="evidence" value="ECO:0007669"/>
    <property type="project" value="InterPro"/>
</dbReference>
<keyword evidence="6" id="KW-0408">Iron</keyword>
<dbReference type="GO" id="GO:0020037">
    <property type="term" value="F:heme binding"/>
    <property type="evidence" value="ECO:0007669"/>
    <property type="project" value="InterPro"/>
</dbReference>
<reference evidence="9" key="1">
    <citation type="submission" date="2021-03" db="EMBL/GenBank/DDBJ databases">
        <title>Revisited historic fungal species revealed as producer of novel bioactive compounds through whole genome sequencing and comparative genomics.</title>
        <authorList>
            <person name="Vignolle G.A."/>
            <person name="Hochenegger N."/>
            <person name="Mach R.L."/>
            <person name="Mach-Aigner A.R."/>
            <person name="Javad Rahimi M."/>
            <person name="Salim K.A."/>
            <person name="Chan C.M."/>
            <person name="Lim L.B.L."/>
            <person name="Cai F."/>
            <person name="Druzhinina I.S."/>
            <person name="U'Ren J.M."/>
            <person name="Derntl C."/>
        </authorList>
    </citation>
    <scope>NUCLEOTIDE SEQUENCE</scope>
    <source>
        <strain evidence="9">TUCIM 5799</strain>
    </source>
</reference>
<keyword evidence="3" id="KW-0349">Heme</keyword>
<dbReference type="PANTHER" id="PTHR46206">
    <property type="entry name" value="CYTOCHROME P450"/>
    <property type="match status" value="1"/>
</dbReference>
<feature type="transmembrane region" description="Helical" evidence="8">
    <location>
        <begin position="6"/>
        <end position="28"/>
    </location>
</feature>
<name>A0A9Q0AML0_9PEZI</name>
<dbReference type="GO" id="GO:0005506">
    <property type="term" value="F:iron ion binding"/>
    <property type="evidence" value="ECO:0007669"/>
    <property type="project" value="InterPro"/>
</dbReference>
<proteinExistence type="inferred from homology"/>
<evidence type="ECO:0000256" key="6">
    <source>
        <dbReference type="ARBA" id="ARBA00023004"/>
    </source>
</evidence>
<dbReference type="AlphaFoldDB" id="A0A9Q0AML0"/>
<dbReference type="EMBL" id="JAFIMR010000021">
    <property type="protein sequence ID" value="KAI1865618.1"/>
    <property type="molecule type" value="Genomic_DNA"/>
</dbReference>
<evidence type="ECO:0000313" key="9">
    <source>
        <dbReference type="EMBL" id="KAI1865618.1"/>
    </source>
</evidence>
<keyword evidence="7" id="KW-0503">Monooxygenase</keyword>
<dbReference type="Proteomes" id="UP000829685">
    <property type="component" value="Unassembled WGS sequence"/>
</dbReference>
<dbReference type="Gene3D" id="1.10.630.10">
    <property type="entry name" value="Cytochrome P450"/>
    <property type="match status" value="1"/>
</dbReference>
<evidence type="ECO:0008006" key="11">
    <source>
        <dbReference type="Google" id="ProtNLM"/>
    </source>
</evidence>
<dbReference type="GO" id="GO:0004497">
    <property type="term" value="F:monooxygenase activity"/>
    <property type="evidence" value="ECO:0007669"/>
    <property type="project" value="UniProtKB-KW"/>
</dbReference>
<comment type="caution">
    <text evidence="9">The sequence shown here is derived from an EMBL/GenBank/DDBJ whole genome shotgun (WGS) entry which is preliminary data.</text>
</comment>
<evidence type="ECO:0000256" key="4">
    <source>
        <dbReference type="ARBA" id="ARBA00022723"/>
    </source>
</evidence>
<comment type="cofactor">
    <cofactor evidence="1">
        <name>heme</name>
        <dbReference type="ChEBI" id="CHEBI:30413"/>
    </cofactor>
</comment>
<evidence type="ECO:0000256" key="2">
    <source>
        <dbReference type="ARBA" id="ARBA00010617"/>
    </source>
</evidence>
<evidence type="ECO:0000313" key="10">
    <source>
        <dbReference type="Proteomes" id="UP000829685"/>
    </source>
</evidence>
<dbReference type="Pfam" id="PF00067">
    <property type="entry name" value="p450"/>
    <property type="match status" value="1"/>
</dbReference>
<dbReference type="InterPro" id="IPR001128">
    <property type="entry name" value="Cyt_P450"/>
</dbReference>
<evidence type="ECO:0000256" key="1">
    <source>
        <dbReference type="ARBA" id="ARBA00001971"/>
    </source>
</evidence>
<evidence type="ECO:0000256" key="8">
    <source>
        <dbReference type="SAM" id="Phobius"/>
    </source>
</evidence>
<sequence>MALLGYMTPLVLVATSIAIPTIIVLNLVRRLFSTHALPSGLPWAGVGAHHNSISLARANLNSFFNLQALLDEGYEKYSKNNRPYVLPYFVNGPQVILPSSDIRWLLDQPDSRLSQEHVNRQFLEADYTFLHANLVKDPVHPEIIKYELTKQIGSFVEDIVDEVELCLRDTWGTDTENWREVRLYDTMLEAIARMSTRVFIGLPLCRDPEFITTCRSFNRNVAISAAALSALPAFLKPLFAPFVTFYDYIQYLRCSRFVMPLIKKRLDQITSKEKLPLFGSNPPNDYVQWAINHALAKPTPNPMDLDPRVIACRFSVLCFAAIQSSVITITNTLFDVAASLNCEKALTTMREEVSREIYESGACTKASLARMTHVDSALRESLRLNGFIERGIMKMVVAPEGVTLPDGSHIPYGVKVGISGYSVHHDEENYTDATTYNAFRFAGTDGGKPSALVSTSEKFMGFSHGSHAW</sequence>
<dbReference type="InterPro" id="IPR036396">
    <property type="entry name" value="Cyt_P450_sf"/>
</dbReference>
<keyword evidence="8" id="KW-1133">Transmembrane helix</keyword>
<keyword evidence="8" id="KW-0812">Transmembrane</keyword>
<dbReference type="SUPFAM" id="SSF48264">
    <property type="entry name" value="Cytochrome P450"/>
    <property type="match status" value="1"/>
</dbReference>
<keyword evidence="5" id="KW-0560">Oxidoreductase</keyword>
<comment type="similarity">
    <text evidence="2">Belongs to the cytochrome P450 family.</text>
</comment>
<keyword evidence="8" id="KW-0472">Membrane</keyword>
<accession>A0A9Q0AML0</accession>